<dbReference type="GO" id="GO:0005886">
    <property type="term" value="C:plasma membrane"/>
    <property type="evidence" value="ECO:0007669"/>
    <property type="project" value="UniProtKB-SubCell"/>
</dbReference>
<feature type="domain" description="Mechanosensitive ion channel MscS" evidence="7">
    <location>
        <begin position="102"/>
        <end position="175"/>
    </location>
</feature>
<dbReference type="Gene3D" id="3.30.70.100">
    <property type="match status" value="1"/>
</dbReference>
<dbReference type="InterPro" id="IPR010920">
    <property type="entry name" value="LSM_dom_sf"/>
</dbReference>
<gene>
    <name evidence="8" type="ORF">SAMN06296052_11619</name>
</gene>
<name>A0A239I6T1_9BACT</name>
<proteinExistence type="predicted"/>
<dbReference type="Gene3D" id="2.30.30.60">
    <property type="match status" value="1"/>
</dbReference>
<reference evidence="9" key="1">
    <citation type="submission" date="2017-06" db="EMBL/GenBank/DDBJ databases">
        <authorList>
            <person name="Varghese N."/>
            <person name="Submissions S."/>
        </authorList>
    </citation>
    <scope>NUCLEOTIDE SEQUENCE [LARGE SCALE GENOMIC DNA]</scope>
    <source>
        <strain evidence="9">NKM1</strain>
    </source>
</reference>
<dbReference type="InterPro" id="IPR006685">
    <property type="entry name" value="MscS_channel_2nd"/>
</dbReference>
<dbReference type="PANTHER" id="PTHR30566:SF5">
    <property type="entry name" value="MECHANOSENSITIVE ION CHANNEL PROTEIN 1, MITOCHONDRIAL-RELATED"/>
    <property type="match status" value="1"/>
</dbReference>
<feature type="transmembrane region" description="Helical" evidence="6">
    <location>
        <begin position="59"/>
        <end position="77"/>
    </location>
</feature>
<keyword evidence="4 6" id="KW-1133">Transmembrane helix</keyword>
<dbReference type="AlphaFoldDB" id="A0A239I6T1"/>
<organism evidence="8 9">
    <name type="scientific">Pontibacter ummariensis</name>
    <dbReference type="NCBI Taxonomy" id="1610492"/>
    <lineage>
        <taxon>Bacteria</taxon>
        <taxon>Pseudomonadati</taxon>
        <taxon>Bacteroidota</taxon>
        <taxon>Cytophagia</taxon>
        <taxon>Cytophagales</taxon>
        <taxon>Hymenobacteraceae</taxon>
        <taxon>Pontibacter</taxon>
    </lineage>
</organism>
<evidence type="ECO:0000256" key="2">
    <source>
        <dbReference type="ARBA" id="ARBA00022475"/>
    </source>
</evidence>
<dbReference type="EMBL" id="FZOQ01000016">
    <property type="protein sequence ID" value="SNS89335.1"/>
    <property type="molecule type" value="Genomic_DNA"/>
</dbReference>
<accession>A0A239I6T1</accession>
<feature type="transmembrane region" description="Helical" evidence="6">
    <location>
        <begin position="22"/>
        <end position="44"/>
    </location>
</feature>
<evidence type="ECO:0000256" key="4">
    <source>
        <dbReference type="ARBA" id="ARBA00022989"/>
    </source>
</evidence>
<keyword evidence="9" id="KW-1185">Reference proteome</keyword>
<dbReference type="RefSeq" id="WP_089320373.1">
    <property type="nucleotide sequence ID" value="NZ_FZOQ01000016.1"/>
</dbReference>
<evidence type="ECO:0000313" key="8">
    <source>
        <dbReference type="EMBL" id="SNS89335.1"/>
    </source>
</evidence>
<evidence type="ECO:0000256" key="3">
    <source>
        <dbReference type="ARBA" id="ARBA00022692"/>
    </source>
</evidence>
<evidence type="ECO:0000256" key="1">
    <source>
        <dbReference type="ARBA" id="ARBA00004651"/>
    </source>
</evidence>
<evidence type="ECO:0000259" key="7">
    <source>
        <dbReference type="Pfam" id="PF00924"/>
    </source>
</evidence>
<dbReference type="InterPro" id="IPR011066">
    <property type="entry name" value="MscS_channel_C_sf"/>
</dbReference>
<evidence type="ECO:0000256" key="6">
    <source>
        <dbReference type="SAM" id="Phobius"/>
    </source>
</evidence>
<dbReference type="PANTHER" id="PTHR30566">
    <property type="entry name" value="YNAI-RELATED MECHANOSENSITIVE ION CHANNEL"/>
    <property type="match status" value="1"/>
</dbReference>
<protein>
    <submittedName>
        <fullName evidence="8">Small-conductance mechanosensitive channel</fullName>
    </submittedName>
</protein>
<dbReference type="SUPFAM" id="SSF82689">
    <property type="entry name" value="Mechanosensitive channel protein MscS (YggB), C-terminal domain"/>
    <property type="match status" value="1"/>
</dbReference>
<keyword evidence="3 6" id="KW-0812">Transmembrane</keyword>
<comment type="subcellular location">
    <subcellularLocation>
        <location evidence="1">Cell membrane</location>
        <topology evidence="1">Multi-pass membrane protein</topology>
    </subcellularLocation>
</comment>
<dbReference type="GO" id="GO:0008381">
    <property type="term" value="F:mechanosensitive monoatomic ion channel activity"/>
    <property type="evidence" value="ECO:0007669"/>
    <property type="project" value="UniProtKB-ARBA"/>
</dbReference>
<dbReference type="Proteomes" id="UP000198432">
    <property type="component" value="Unassembled WGS sequence"/>
</dbReference>
<sequence length="306" mass="35430">MRKVAYWLEGATGLTVGFYENLLYSIIVVAVLWGLSRVALHLIYKREKDYRQQYKWRKFTNYVVSVLNILLLANIWLSDFASIATFLGLFSAGLVVALREPLLNLAGWLFIIWKRPFHFGDRVQIGEHIGDVIDIRLFQFTINEIRGWVEADQATGRIVNIPNGRLFTTPQANYNYGFPFVWQEIPVRVTFESNWQKAKSILLEVASRHAEQLSDAAKAQVRRESQRHLIFYDDLQPDIYTSVQDNGIQLTVRYMCSLMRRRKSSHLIWEEVLAAFLAAPDIQFAYPTTRFYQGYEGQSPESPPAP</sequence>
<keyword evidence="2" id="KW-1003">Cell membrane</keyword>
<dbReference type="Pfam" id="PF00924">
    <property type="entry name" value="MS_channel_2nd"/>
    <property type="match status" value="1"/>
</dbReference>
<keyword evidence="5 6" id="KW-0472">Membrane</keyword>
<dbReference type="OrthoDB" id="9809206at2"/>
<evidence type="ECO:0000313" key="9">
    <source>
        <dbReference type="Proteomes" id="UP000198432"/>
    </source>
</evidence>
<evidence type="ECO:0000256" key="5">
    <source>
        <dbReference type="ARBA" id="ARBA00023136"/>
    </source>
</evidence>
<dbReference type="SUPFAM" id="SSF50182">
    <property type="entry name" value="Sm-like ribonucleoproteins"/>
    <property type="match status" value="1"/>
</dbReference>
<dbReference type="InterPro" id="IPR023408">
    <property type="entry name" value="MscS_beta-dom_sf"/>
</dbReference>